<sequence length="196" mass="23080">MHYSSQEVSEGGAFQTNEGKEKGTKWGRFQIKQIRQEIENLKEWNTFHSPEIDAEIKRETKVKFRTLLELKRVRSEICQKCRGKITEVEDRLLLVAADTEDTKETLPLGKYLFDESIPAHLRLTKLLLPLYAPDNSATSTIELSMTNDEVRSYINIAELYNNWQHHNNRGIIYHHCEYVKTYDKPSNRQRRVITRQ</sequence>
<protein>
    <submittedName>
        <fullName evidence="2">Uncharacterized protein</fullName>
    </submittedName>
</protein>
<reference evidence="2" key="1">
    <citation type="submission" date="2020-03" db="EMBL/GenBank/DDBJ databases">
        <title>FDA dAtabase for Regulatory Grade micrObial Sequences (FDA-ARGOS): Supporting development and validation of Infectious Disease Dx tests.</title>
        <authorList>
            <person name="Campos J."/>
            <person name="Goldberg B."/>
            <person name="Tallon L."/>
            <person name="Sadzewicz L."/>
            <person name="Vavikolanu K."/>
            <person name="Mehta A."/>
            <person name="Aluvathingal J."/>
            <person name="Nadendla S."/>
            <person name="Nandy P."/>
            <person name="Geyer C."/>
            <person name="Yan Y."/>
            <person name="Sichtig H."/>
        </authorList>
    </citation>
    <scope>NUCLEOTIDE SEQUENCE [LARGE SCALE GENOMIC DNA]</scope>
    <source>
        <strain evidence="2">FDAARGOS_652</strain>
    </source>
</reference>
<proteinExistence type="predicted"/>
<dbReference type="Proteomes" id="UP000590412">
    <property type="component" value="Unassembled WGS sequence"/>
</dbReference>
<feature type="region of interest" description="Disordered" evidence="1">
    <location>
        <begin position="1"/>
        <end position="21"/>
    </location>
</feature>
<comment type="caution">
    <text evidence="2">The sequence shown here is derived from an EMBL/GenBank/DDBJ whole genome shotgun (WGS) entry which is preliminary data.</text>
</comment>
<accession>A0A8X7TDK7</accession>
<evidence type="ECO:0000313" key="2">
    <source>
        <dbReference type="EMBL" id="KAF6059549.1"/>
    </source>
</evidence>
<gene>
    <name evidence="2" type="ORF">FOB60_001131</name>
</gene>
<dbReference type="AlphaFoldDB" id="A0A8X7TDK7"/>
<dbReference type="EMBL" id="JABWAB010000001">
    <property type="protein sequence ID" value="KAF6059549.1"/>
    <property type="molecule type" value="Genomic_DNA"/>
</dbReference>
<name>A0A8X7TDK7_CANPA</name>
<evidence type="ECO:0000313" key="3">
    <source>
        <dbReference type="Proteomes" id="UP000590412"/>
    </source>
</evidence>
<evidence type="ECO:0000256" key="1">
    <source>
        <dbReference type="SAM" id="MobiDB-lite"/>
    </source>
</evidence>
<organism evidence="2 3">
    <name type="scientific">Candida parapsilosis</name>
    <name type="common">Yeast</name>
    <dbReference type="NCBI Taxonomy" id="5480"/>
    <lineage>
        <taxon>Eukaryota</taxon>
        <taxon>Fungi</taxon>
        <taxon>Dikarya</taxon>
        <taxon>Ascomycota</taxon>
        <taxon>Saccharomycotina</taxon>
        <taxon>Pichiomycetes</taxon>
        <taxon>Debaryomycetaceae</taxon>
        <taxon>Candida/Lodderomyces clade</taxon>
        <taxon>Candida</taxon>
    </lineage>
</organism>